<feature type="transmembrane region" description="Helical" evidence="2">
    <location>
        <begin position="6"/>
        <end position="23"/>
    </location>
</feature>
<keyword evidence="2" id="KW-0812">Transmembrane</keyword>
<evidence type="ECO:0000313" key="5">
    <source>
        <dbReference type="Proteomes" id="UP000199420"/>
    </source>
</evidence>
<dbReference type="NCBIfam" id="TIGR00254">
    <property type="entry name" value="GGDEF"/>
    <property type="match status" value="1"/>
</dbReference>
<keyword evidence="2" id="KW-0472">Membrane</keyword>
<dbReference type="EMBL" id="FNYC01000006">
    <property type="protein sequence ID" value="SEJ35002.1"/>
    <property type="molecule type" value="Genomic_DNA"/>
</dbReference>
<comment type="cofactor">
    <cofactor evidence="1">
        <name>Mg(2+)</name>
        <dbReference type="ChEBI" id="CHEBI:18420"/>
    </cofactor>
</comment>
<accession>A0A1H6YCT3</accession>
<proteinExistence type="predicted"/>
<evidence type="ECO:0000259" key="3">
    <source>
        <dbReference type="PROSITE" id="PS50887"/>
    </source>
</evidence>
<evidence type="ECO:0000256" key="1">
    <source>
        <dbReference type="ARBA" id="ARBA00001946"/>
    </source>
</evidence>
<dbReference type="InterPro" id="IPR052163">
    <property type="entry name" value="DGC-Regulatory_Protein"/>
</dbReference>
<feature type="transmembrane region" description="Helical" evidence="2">
    <location>
        <begin position="93"/>
        <end position="112"/>
    </location>
</feature>
<name>A0A1H6YCT3_9GAMM</name>
<dbReference type="Pfam" id="PF00990">
    <property type="entry name" value="GGDEF"/>
    <property type="match status" value="1"/>
</dbReference>
<gene>
    <name evidence="4" type="ORF">SAMN04487997_3098</name>
</gene>
<dbReference type="PANTHER" id="PTHR46663:SF2">
    <property type="entry name" value="GGDEF DOMAIN-CONTAINING PROTEIN"/>
    <property type="match status" value="1"/>
</dbReference>
<feature type="transmembrane region" description="Helical" evidence="2">
    <location>
        <begin position="62"/>
        <end position="81"/>
    </location>
</feature>
<feature type="transmembrane region" description="Helical" evidence="2">
    <location>
        <begin position="32"/>
        <end position="50"/>
    </location>
</feature>
<reference evidence="4 5" key="1">
    <citation type="submission" date="2016-10" db="EMBL/GenBank/DDBJ databases">
        <authorList>
            <person name="de Groot N.N."/>
        </authorList>
    </citation>
    <scope>NUCLEOTIDE SEQUENCE [LARGE SCALE GENOMIC DNA]</scope>
    <source>
        <strain evidence="4 5">DSM 26515</strain>
    </source>
</reference>
<dbReference type="RefSeq" id="WP_091337099.1">
    <property type="nucleotide sequence ID" value="NZ_FNYC01000006.1"/>
</dbReference>
<evidence type="ECO:0000313" key="4">
    <source>
        <dbReference type="EMBL" id="SEJ35002.1"/>
    </source>
</evidence>
<dbReference type="PANTHER" id="PTHR46663">
    <property type="entry name" value="DIGUANYLATE CYCLASE DGCT-RELATED"/>
    <property type="match status" value="1"/>
</dbReference>
<dbReference type="InterPro" id="IPR000160">
    <property type="entry name" value="GGDEF_dom"/>
</dbReference>
<dbReference type="SMART" id="SM00267">
    <property type="entry name" value="GGDEF"/>
    <property type="match status" value="1"/>
</dbReference>
<dbReference type="SUPFAM" id="SSF55073">
    <property type="entry name" value="Nucleotide cyclase"/>
    <property type="match status" value="1"/>
</dbReference>
<sequence>MNLSVVPDFLSIGGLVLVFAALLKRTRQIRPRYWLVGWAMILVHIVAQFVQRNLAPGAASDAALAVSLSMLLLTSVAFIWAGSDTRLAWWHDLGITLLAAAPDVAFFVLASYGIEAPLPYLACTALGLASTTWVFRRDRRRPDWCVPVLVGIYALQGVFAWHGAIDQALNWMLFWHYLAVAFCFYRGAASPSVGSVFTTVSFVAWAAVFPVSAVLDPWLAGWGIENEAWNLPKFLVATGMIFTLLEEQIGHAEHASQHDALTGLPNRRVFTHRLEHALKRARESGGRIAMLVIDLNDFKRINDTLGHAAGDALLHFVAQRLQQGIRTGDTLARLGGDEFAAILPEVTDRMAAQARADRLARAFDASTEFQGQRLSIGASIGLALYPDDGQDETRLYAAADRAMYASKLAVRPGQADGGDPEPA</sequence>
<keyword evidence="5" id="KW-1185">Reference proteome</keyword>
<dbReference type="STRING" id="529704.SAMN02927913_2343"/>
<dbReference type="AlphaFoldDB" id="A0A1H6YCT3"/>
<evidence type="ECO:0000256" key="2">
    <source>
        <dbReference type="SAM" id="Phobius"/>
    </source>
</evidence>
<dbReference type="FunFam" id="3.30.70.270:FF:000001">
    <property type="entry name" value="Diguanylate cyclase domain protein"/>
    <property type="match status" value="1"/>
</dbReference>
<dbReference type="InterPro" id="IPR029787">
    <property type="entry name" value="Nucleotide_cyclase"/>
</dbReference>
<feature type="transmembrane region" description="Helical" evidence="2">
    <location>
        <begin position="144"/>
        <end position="162"/>
    </location>
</feature>
<dbReference type="Proteomes" id="UP000199420">
    <property type="component" value="Unassembled WGS sequence"/>
</dbReference>
<dbReference type="Gene3D" id="3.30.70.270">
    <property type="match status" value="1"/>
</dbReference>
<dbReference type="CDD" id="cd01949">
    <property type="entry name" value="GGDEF"/>
    <property type="match status" value="1"/>
</dbReference>
<feature type="transmembrane region" description="Helical" evidence="2">
    <location>
        <begin position="192"/>
        <end position="215"/>
    </location>
</feature>
<feature type="transmembrane region" description="Helical" evidence="2">
    <location>
        <begin position="118"/>
        <end position="135"/>
    </location>
</feature>
<keyword evidence="2" id="KW-1133">Transmembrane helix</keyword>
<dbReference type="InterPro" id="IPR043128">
    <property type="entry name" value="Rev_trsase/Diguanyl_cyclase"/>
</dbReference>
<dbReference type="PROSITE" id="PS50887">
    <property type="entry name" value="GGDEF"/>
    <property type="match status" value="1"/>
</dbReference>
<feature type="domain" description="GGDEF" evidence="3">
    <location>
        <begin position="286"/>
        <end position="423"/>
    </location>
</feature>
<feature type="transmembrane region" description="Helical" evidence="2">
    <location>
        <begin position="168"/>
        <end position="185"/>
    </location>
</feature>
<organism evidence="4 5">
    <name type="scientific">Frateuria terrea</name>
    <dbReference type="NCBI Taxonomy" id="529704"/>
    <lineage>
        <taxon>Bacteria</taxon>
        <taxon>Pseudomonadati</taxon>
        <taxon>Pseudomonadota</taxon>
        <taxon>Gammaproteobacteria</taxon>
        <taxon>Lysobacterales</taxon>
        <taxon>Rhodanobacteraceae</taxon>
        <taxon>Frateuria</taxon>
    </lineage>
</organism>
<dbReference type="OrthoDB" id="9812260at2"/>
<dbReference type="GO" id="GO:0003824">
    <property type="term" value="F:catalytic activity"/>
    <property type="evidence" value="ECO:0007669"/>
    <property type="project" value="UniProtKB-ARBA"/>
</dbReference>
<protein>
    <submittedName>
        <fullName evidence="4">Diguanylate cyclase (GGDEF) domain-containing protein</fullName>
    </submittedName>
</protein>